<comment type="caution">
    <text evidence="3">The sequence shown here is derived from an EMBL/GenBank/DDBJ whole genome shotgun (WGS) entry which is preliminary data.</text>
</comment>
<dbReference type="AlphaFoldDB" id="A0A542DU45"/>
<feature type="domain" description="YCII-related" evidence="2">
    <location>
        <begin position="52"/>
        <end position="114"/>
    </location>
</feature>
<protein>
    <recommendedName>
        <fullName evidence="2">YCII-related domain-containing protein</fullName>
    </recommendedName>
</protein>
<dbReference type="Gene3D" id="3.30.70.1060">
    <property type="entry name" value="Dimeric alpha+beta barrel"/>
    <property type="match status" value="1"/>
</dbReference>
<dbReference type="SUPFAM" id="SSF54909">
    <property type="entry name" value="Dimeric alpha+beta barrel"/>
    <property type="match status" value="1"/>
</dbReference>
<organism evidence="3 4">
    <name type="scientific">Kribbella jejuensis</name>
    <dbReference type="NCBI Taxonomy" id="236068"/>
    <lineage>
        <taxon>Bacteria</taxon>
        <taxon>Bacillati</taxon>
        <taxon>Actinomycetota</taxon>
        <taxon>Actinomycetes</taxon>
        <taxon>Propionibacteriales</taxon>
        <taxon>Kribbellaceae</taxon>
        <taxon>Kribbella</taxon>
    </lineage>
</organism>
<sequence length="115" mass="13018">MKYVLMFIETEQFAKDFAALEPAEKEEAYRRVYQWFEDHADKITNRGSKLQGAETATTVRLDGSGVLTTDGPFIEGKEVVSGFTEIDVEDLDEALRMVKTWPACPVIEIRPVAQM</sequence>
<dbReference type="OrthoDB" id="668782at2"/>
<evidence type="ECO:0000259" key="2">
    <source>
        <dbReference type="Pfam" id="PF03795"/>
    </source>
</evidence>
<dbReference type="PANTHER" id="PTHR35174">
    <property type="entry name" value="BLL7171 PROTEIN-RELATED"/>
    <property type="match status" value="1"/>
</dbReference>
<dbReference type="InterPro" id="IPR011008">
    <property type="entry name" value="Dimeric_a/b-barrel"/>
</dbReference>
<dbReference type="EMBL" id="VFMM01000003">
    <property type="protein sequence ID" value="TQJ06622.1"/>
    <property type="molecule type" value="Genomic_DNA"/>
</dbReference>
<proteinExistence type="inferred from homology"/>
<gene>
    <name evidence="3" type="ORF">FB475_6287</name>
</gene>
<reference evidence="3 4" key="1">
    <citation type="submission" date="2019-06" db="EMBL/GenBank/DDBJ databases">
        <title>Sequencing the genomes of 1000 actinobacteria strains.</title>
        <authorList>
            <person name="Klenk H.-P."/>
        </authorList>
    </citation>
    <scope>NUCLEOTIDE SEQUENCE [LARGE SCALE GENOMIC DNA]</scope>
    <source>
        <strain evidence="3 4">DSM 17305</strain>
    </source>
</reference>
<keyword evidence="4" id="KW-1185">Reference proteome</keyword>
<comment type="similarity">
    <text evidence="1">Belongs to the YciI family.</text>
</comment>
<dbReference type="RefSeq" id="WP_141861016.1">
    <property type="nucleotide sequence ID" value="NZ_BAAAKA010000052.1"/>
</dbReference>
<dbReference type="Proteomes" id="UP000316298">
    <property type="component" value="Unassembled WGS sequence"/>
</dbReference>
<dbReference type="InterPro" id="IPR005545">
    <property type="entry name" value="YCII"/>
</dbReference>
<evidence type="ECO:0000313" key="4">
    <source>
        <dbReference type="Proteomes" id="UP000316298"/>
    </source>
</evidence>
<dbReference type="PANTHER" id="PTHR35174:SF3">
    <property type="entry name" value="BLL7171 PROTEIN"/>
    <property type="match status" value="1"/>
</dbReference>
<name>A0A542DU45_9ACTN</name>
<dbReference type="Pfam" id="PF03795">
    <property type="entry name" value="YCII"/>
    <property type="match status" value="1"/>
</dbReference>
<accession>A0A542DU45</accession>
<evidence type="ECO:0000313" key="3">
    <source>
        <dbReference type="EMBL" id="TQJ06622.1"/>
    </source>
</evidence>
<evidence type="ECO:0000256" key="1">
    <source>
        <dbReference type="ARBA" id="ARBA00007689"/>
    </source>
</evidence>